<reference evidence="2" key="1">
    <citation type="journal article" date="2023" name="Nat. Plants">
        <title>Single-cell RNA sequencing provides a high-resolution roadmap for understanding the multicellular compartmentation of specialized metabolism.</title>
        <authorList>
            <person name="Sun S."/>
            <person name="Shen X."/>
            <person name="Li Y."/>
            <person name="Li Y."/>
            <person name="Wang S."/>
            <person name="Li R."/>
            <person name="Zhang H."/>
            <person name="Shen G."/>
            <person name="Guo B."/>
            <person name="Wei J."/>
            <person name="Xu J."/>
            <person name="St-Pierre B."/>
            <person name="Chen S."/>
            <person name="Sun C."/>
        </authorList>
    </citation>
    <scope>NUCLEOTIDE SEQUENCE [LARGE SCALE GENOMIC DNA]</scope>
</reference>
<comment type="caution">
    <text evidence="1">The sequence shown here is derived from an EMBL/GenBank/DDBJ whole genome shotgun (WGS) entry which is preliminary data.</text>
</comment>
<proteinExistence type="predicted"/>
<protein>
    <submittedName>
        <fullName evidence="1">Uncharacterized protein</fullName>
    </submittedName>
</protein>
<keyword evidence="2" id="KW-1185">Reference proteome</keyword>
<organism evidence="1 2">
    <name type="scientific">Catharanthus roseus</name>
    <name type="common">Madagascar periwinkle</name>
    <name type="synonym">Vinca rosea</name>
    <dbReference type="NCBI Taxonomy" id="4058"/>
    <lineage>
        <taxon>Eukaryota</taxon>
        <taxon>Viridiplantae</taxon>
        <taxon>Streptophyta</taxon>
        <taxon>Embryophyta</taxon>
        <taxon>Tracheophyta</taxon>
        <taxon>Spermatophyta</taxon>
        <taxon>Magnoliopsida</taxon>
        <taxon>eudicotyledons</taxon>
        <taxon>Gunneridae</taxon>
        <taxon>Pentapetalae</taxon>
        <taxon>asterids</taxon>
        <taxon>lamiids</taxon>
        <taxon>Gentianales</taxon>
        <taxon>Apocynaceae</taxon>
        <taxon>Rauvolfioideae</taxon>
        <taxon>Vinceae</taxon>
        <taxon>Catharanthinae</taxon>
        <taxon>Catharanthus</taxon>
    </lineage>
</organism>
<sequence>MMLARHVTSNIKLLECNSMKLKAPMLSESALVDNIVEEYEVMSKPCISVAHVSFQMFREGGIRIDVIVRSAIYLAEQNHQRERWNSSGLLNHLTLVNIHRFEGSEKEFEILRLFLESTPKLIRLNVLSDNEAKHQEILEKILAFKLSSPIAVIEFHSILDSSKGTISFTSTPTYLDNLLMSIVYVDEN</sequence>
<accession>A0ACC0AEQ5</accession>
<dbReference type="Proteomes" id="UP001060085">
    <property type="component" value="Linkage Group LG06"/>
</dbReference>
<dbReference type="EMBL" id="CM044706">
    <property type="protein sequence ID" value="KAI5659350.1"/>
    <property type="molecule type" value="Genomic_DNA"/>
</dbReference>
<gene>
    <name evidence="1" type="ORF">M9H77_28143</name>
</gene>
<evidence type="ECO:0000313" key="1">
    <source>
        <dbReference type="EMBL" id="KAI5659350.1"/>
    </source>
</evidence>
<name>A0ACC0AEQ5_CATRO</name>
<evidence type="ECO:0000313" key="2">
    <source>
        <dbReference type="Proteomes" id="UP001060085"/>
    </source>
</evidence>